<dbReference type="InterPro" id="IPR018247">
    <property type="entry name" value="EF_Hand_1_Ca_BS"/>
</dbReference>
<name>A0A0G4G8P1_9ALVE</name>
<dbReference type="PROSITE" id="PS50222">
    <property type="entry name" value="EF_HAND_2"/>
    <property type="match status" value="2"/>
</dbReference>
<organism evidence="5">
    <name type="scientific">Chromera velia CCMP2878</name>
    <dbReference type="NCBI Taxonomy" id="1169474"/>
    <lineage>
        <taxon>Eukaryota</taxon>
        <taxon>Sar</taxon>
        <taxon>Alveolata</taxon>
        <taxon>Colpodellida</taxon>
        <taxon>Chromeraceae</taxon>
        <taxon>Chromera</taxon>
    </lineage>
</organism>
<gene>
    <name evidence="5" type="ORF">Cvel_4337</name>
</gene>
<dbReference type="GO" id="GO:0005509">
    <property type="term" value="F:calcium ion binding"/>
    <property type="evidence" value="ECO:0007669"/>
    <property type="project" value="InterPro"/>
</dbReference>
<evidence type="ECO:0000256" key="3">
    <source>
        <dbReference type="SAM" id="SignalP"/>
    </source>
</evidence>
<dbReference type="InterPro" id="IPR002048">
    <property type="entry name" value="EF_hand_dom"/>
</dbReference>
<feature type="compositionally biased region" description="Low complexity" evidence="2">
    <location>
        <begin position="61"/>
        <end position="98"/>
    </location>
</feature>
<protein>
    <recommendedName>
        <fullName evidence="4">EF-hand domain-containing protein</fullName>
    </recommendedName>
</protein>
<dbReference type="EMBL" id="CDMZ01000981">
    <property type="protein sequence ID" value="CEM25067.1"/>
    <property type="molecule type" value="Genomic_DNA"/>
</dbReference>
<evidence type="ECO:0000256" key="2">
    <source>
        <dbReference type="SAM" id="MobiDB-lite"/>
    </source>
</evidence>
<dbReference type="Pfam" id="PF13499">
    <property type="entry name" value="EF-hand_7"/>
    <property type="match status" value="1"/>
</dbReference>
<sequence length="174" mass="18507">MKSAAKVALAVCIGVAAAQQRGATYGSGSNTYGSNSYGTGSNSYGTYGSGAKTQRAATQTGSSSYGSYNSGSKTQRASQQQGGYAAQQQQQQQAAAGGKKTYADLTEKELEEYRKDFVDFDVNTDGHVDAQEIRAALAPNLSPKDLYQFFFDVDKDESGTVTMEEYVNYAVTLS</sequence>
<proteinExistence type="predicted"/>
<evidence type="ECO:0000256" key="1">
    <source>
        <dbReference type="ARBA" id="ARBA00022837"/>
    </source>
</evidence>
<evidence type="ECO:0000259" key="4">
    <source>
        <dbReference type="PROSITE" id="PS50222"/>
    </source>
</evidence>
<dbReference type="CDD" id="cd00051">
    <property type="entry name" value="EFh"/>
    <property type="match status" value="1"/>
</dbReference>
<dbReference type="VEuPathDB" id="CryptoDB:Cvel_4337"/>
<feature type="region of interest" description="Disordered" evidence="2">
    <location>
        <begin position="58"/>
        <end position="100"/>
    </location>
</feature>
<dbReference type="Gene3D" id="1.10.238.10">
    <property type="entry name" value="EF-hand"/>
    <property type="match status" value="1"/>
</dbReference>
<dbReference type="InterPro" id="IPR011992">
    <property type="entry name" value="EF-hand-dom_pair"/>
</dbReference>
<feature type="signal peptide" evidence="3">
    <location>
        <begin position="1"/>
        <end position="18"/>
    </location>
</feature>
<keyword evidence="1" id="KW-0106">Calcium</keyword>
<evidence type="ECO:0000313" key="5">
    <source>
        <dbReference type="EMBL" id="CEM25067.1"/>
    </source>
</evidence>
<dbReference type="PROSITE" id="PS00018">
    <property type="entry name" value="EF_HAND_1"/>
    <property type="match status" value="2"/>
</dbReference>
<dbReference type="AlphaFoldDB" id="A0A0G4G8P1"/>
<feature type="chain" id="PRO_5005190125" description="EF-hand domain-containing protein" evidence="3">
    <location>
        <begin position="19"/>
        <end position="174"/>
    </location>
</feature>
<dbReference type="SUPFAM" id="SSF47473">
    <property type="entry name" value="EF-hand"/>
    <property type="match status" value="1"/>
</dbReference>
<keyword evidence="3" id="KW-0732">Signal</keyword>
<feature type="domain" description="EF-hand" evidence="4">
    <location>
        <begin position="144"/>
        <end position="174"/>
    </location>
</feature>
<dbReference type="SMART" id="SM00054">
    <property type="entry name" value="EFh"/>
    <property type="match status" value="2"/>
</dbReference>
<accession>A0A0G4G8P1</accession>
<reference evidence="5" key="1">
    <citation type="submission" date="2014-11" db="EMBL/GenBank/DDBJ databases">
        <authorList>
            <person name="Otto D Thomas"/>
            <person name="Naeem Raeece"/>
        </authorList>
    </citation>
    <scope>NUCLEOTIDE SEQUENCE</scope>
</reference>
<feature type="domain" description="EF-hand" evidence="4">
    <location>
        <begin position="108"/>
        <end position="143"/>
    </location>
</feature>